<dbReference type="GeneID" id="25740083"/>
<proteinExistence type="predicted"/>
<sequence>MVNARSRTSQGCARPQQLPRAAQAEQAPPAAQAAAPAPPLPLAPADGPQQQPHRTAAQPAAADSAPAASRCPVLAALPPPPRASVPLWRRIEQFTNPPAFQAALLKDHDIVYTPEQMGFPELVVPGTADMVRAALAREGDITGPARFFSLGEPSPGVRGPGGGCRFRE</sequence>
<dbReference type="AlphaFoldDB" id="A0A0D2MC02"/>
<accession>A0A0D2MC02</accession>
<feature type="compositionally biased region" description="Low complexity" evidence="1">
    <location>
        <begin position="43"/>
        <end position="76"/>
    </location>
</feature>
<feature type="region of interest" description="Disordered" evidence="1">
    <location>
        <begin position="1"/>
        <end position="76"/>
    </location>
</feature>
<organism evidence="2 3">
    <name type="scientific">Monoraphidium neglectum</name>
    <dbReference type="NCBI Taxonomy" id="145388"/>
    <lineage>
        <taxon>Eukaryota</taxon>
        <taxon>Viridiplantae</taxon>
        <taxon>Chlorophyta</taxon>
        <taxon>core chlorophytes</taxon>
        <taxon>Chlorophyceae</taxon>
        <taxon>CS clade</taxon>
        <taxon>Sphaeropleales</taxon>
        <taxon>Selenastraceae</taxon>
        <taxon>Monoraphidium</taxon>
    </lineage>
</organism>
<dbReference type="Proteomes" id="UP000054498">
    <property type="component" value="Unassembled WGS sequence"/>
</dbReference>
<protein>
    <submittedName>
        <fullName evidence="2">Uncharacterized protein</fullName>
    </submittedName>
</protein>
<keyword evidence="3" id="KW-1185">Reference proteome</keyword>
<reference evidence="2 3" key="1">
    <citation type="journal article" date="2013" name="BMC Genomics">
        <title>Reconstruction of the lipid metabolism for the microalga Monoraphidium neglectum from its genome sequence reveals characteristics suitable for biofuel production.</title>
        <authorList>
            <person name="Bogen C."/>
            <person name="Al-Dilaimi A."/>
            <person name="Albersmeier A."/>
            <person name="Wichmann J."/>
            <person name="Grundmann M."/>
            <person name="Rupp O."/>
            <person name="Lauersen K.J."/>
            <person name="Blifernez-Klassen O."/>
            <person name="Kalinowski J."/>
            <person name="Goesmann A."/>
            <person name="Mussgnug J.H."/>
            <person name="Kruse O."/>
        </authorList>
    </citation>
    <scope>NUCLEOTIDE SEQUENCE [LARGE SCALE GENOMIC DNA]</scope>
    <source>
        <strain evidence="2 3">SAG 48.87</strain>
    </source>
</reference>
<feature type="compositionally biased region" description="Low complexity" evidence="1">
    <location>
        <begin position="13"/>
        <end position="35"/>
    </location>
</feature>
<feature type="compositionally biased region" description="Polar residues" evidence="1">
    <location>
        <begin position="1"/>
        <end position="11"/>
    </location>
</feature>
<dbReference type="RefSeq" id="XP_013899774.1">
    <property type="nucleotide sequence ID" value="XM_014044320.1"/>
</dbReference>
<gene>
    <name evidence="2" type="ORF">MNEG_7207</name>
</gene>
<evidence type="ECO:0000313" key="2">
    <source>
        <dbReference type="EMBL" id="KIZ00755.1"/>
    </source>
</evidence>
<evidence type="ECO:0000313" key="3">
    <source>
        <dbReference type="Proteomes" id="UP000054498"/>
    </source>
</evidence>
<name>A0A0D2MC02_9CHLO</name>
<evidence type="ECO:0000256" key="1">
    <source>
        <dbReference type="SAM" id="MobiDB-lite"/>
    </source>
</evidence>
<dbReference type="KEGG" id="mng:MNEG_7207"/>
<dbReference type="EMBL" id="KK101474">
    <property type="protein sequence ID" value="KIZ00755.1"/>
    <property type="molecule type" value="Genomic_DNA"/>
</dbReference>